<name>A0A7Y0I011_9BIFI</name>
<dbReference type="EMBL" id="JAAIIH010000010">
    <property type="protein sequence ID" value="NMN00805.1"/>
    <property type="molecule type" value="Genomic_DNA"/>
</dbReference>
<dbReference type="Proteomes" id="UP000588277">
    <property type="component" value="Unassembled WGS sequence"/>
</dbReference>
<evidence type="ECO:0000313" key="1">
    <source>
        <dbReference type="EMBL" id="NMN00805.1"/>
    </source>
</evidence>
<keyword evidence="2" id="KW-1185">Reference proteome</keyword>
<comment type="caution">
    <text evidence="1">The sequence shown here is derived from an EMBL/GenBank/DDBJ whole genome shotgun (WGS) entry which is preliminary data.</text>
</comment>
<accession>A0A7Y0I011</accession>
<sequence length="32" mass="3302">MMTGFRGIAEASAPTVVSLLLARIIIPSSLAD</sequence>
<protein>
    <submittedName>
        <fullName evidence="1">Uncharacterized protein</fullName>
    </submittedName>
</protein>
<organism evidence="1 2">
    <name type="scientific">Bifidobacterium moraviense</name>
    <dbReference type="NCBI Taxonomy" id="2675323"/>
    <lineage>
        <taxon>Bacteria</taxon>
        <taxon>Bacillati</taxon>
        <taxon>Actinomycetota</taxon>
        <taxon>Actinomycetes</taxon>
        <taxon>Bifidobacteriales</taxon>
        <taxon>Bifidobacteriaceae</taxon>
        <taxon>Bifidobacterium</taxon>
    </lineage>
</organism>
<evidence type="ECO:0000313" key="2">
    <source>
        <dbReference type="Proteomes" id="UP000588277"/>
    </source>
</evidence>
<gene>
    <name evidence="1" type="ORF">G1C96_1384</name>
</gene>
<reference evidence="1 2" key="1">
    <citation type="submission" date="2020-02" db="EMBL/GenBank/DDBJ databases">
        <title>Characterization of phylogenetic diversity of novel bifidobacterial species isolated in Czech ZOOs.</title>
        <authorList>
            <person name="Lugli G.A."/>
            <person name="Vera N.B."/>
            <person name="Ventura M."/>
        </authorList>
    </citation>
    <scope>NUCLEOTIDE SEQUENCE [LARGE SCALE GENOMIC DNA]</scope>
    <source>
        <strain evidence="1 2">DSM 109958</strain>
    </source>
</reference>
<dbReference type="AlphaFoldDB" id="A0A7Y0I011"/>
<proteinExistence type="predicted"/>